<accession>A0A5P3XKD3</accession>
<dbReference type="Proteomes" id="UP000326961">
    <property type="component" value="Plasmid pPbmMP"/>
</dbReference>
<organism evidence="1 2">
    <name type="scientific">Paraclostridium bifermentans</name>
    <name type="common">Clostridium bifermentans</name>
    <dbReference type="NCBI Taxonomy" id="1490"/>
    <lineage>
        <taxon>Bacteria</taxon>
        <taxon>Bacillati</taxon>
        <taxon>Bacillota</taxon>
        <taxon>Clostridia</taxon>
        <taxon>Peptostreptococcales</taxon>
        <taxon>Peptostreptococcaceae</taxon>
        <taxon>Paraclostridium</taxon>
    </lineage>
</organism>
<dbReference type="EMBL" id="CP032455">
    <property type="protein sequence ID" value="QEZ70794.1"/>
    <property type="molecule type" value="Genomic_DNA"/>
</dbReference>
<name>A0A5P3XKD3_PARBF</name>
<dbReference type="RefSeq" id="WP_021434442.1">
    <property type="nucleotide sequence ID" value="NZ_CM017269.1"/>
</dbReference>
<evidence type="ECO:0000313" key="1">
    <source>
        <dbReference type="EMBL" id="QEZ70794.1"/>
    </source>
</evidence>
<reference evidence="1 2" key="1">
    <citation type="submission" date="2018-09" db="EMBL/GenBank/DDBJ databases">
        <title>A clostridial neurotoxin that targets Anopheles mosquitoes.</title>
        <authorList>
            <person name="Contreras E."/>
            <person name="Masuyer G."/>
            <person name="Qureshi N."/>
            <person name="Chawla S."/>
            <person name="Lim H.L."/>
            <person name="Chen J."/>
            <person name="Stenmark P."/>
            <person name="Gill S."/>
        </authorList>
    </citation>
    <scope>NUCLEOTIDE SEQUENCE [LARGE SCALE GENOMIC DNA]</scope>
    <source>
        <strain evidence="1 2">Cbm</strain>
        <plasmid evidence="2">ppbmmp</plasmid>
    </source>
</reference>
<sequence length="74" mass="8617">MAKPNKNELKRAKDLAETLLKAQGIDHDEWLYEQYIKIQSESADIIENAMKLYLSHQNQETQPFIANQLANEEN</sequence>
<protein>
    <submittedName>
        <fullName evidence="1">Uncharacterized protein</fullName>
    </submittedName>
</protein>
<proteinExistence type="predicted"/>
<keyword evidence="1" id="KW-0614">Plasmid</keyword>
<geneLocation type="plasmid" evidence="2">
    <name>ppbmmp</name>
</geneLocation>
<gene>
    <name evidence="1" type="ORF">D4A35_17810</name>
</gene>
<evidence type="ECO:0000313" key="2">
    <source>
        <dbReference type="Proteomes" id="UP000326961"/>
    </source>
</evidence>
<dbReference type="AlphaFoldDB" id="A0A5P3XKD3"/>